<protein>
    <submittedName>
        <fullName evidence="1">Fe(3+)-hydroxamate ABC transporter permease FhuB</fullName>
    </submittedName>
</protein>
<evidence type="ECO:0000313" key="2">
    <source>
        <dbReference type="Proteomes" id="UP001163223"/>
    </source>
</evidence>
<organism evidence="1 2">
    <name type="scientific">Antarcticirhabdus aurantiaca</name>
    <dbReference type="NCBI Taxonomy" id="2606717"/>
    <lineage>
        <taxon>Bacteria</taxon>
        <taxon>Pseudomonadati</taxon>
        <taxon>Pseudomonadota</taxon>
        <taxon>Alphaproteobacteria</taxon>
        <taxon>Hyphomicrobiales</taxon>
        <taxon>Aurantimonadaceae</taxon>
        <taxon>Antarcticirhabdus</taxon>
    </lineage>
</organism>
<sequence>MSALRQPSGPGALALGLLAATLAAGVLVLLPAVRELAGAPPPAAAFDPGRMVLLYSTLPRLVMALLCGAMLGLAGALLQAALGNPLASPTTIGTDAGARLALALAGLFAPALYGWGRDLVALGGAGAATGLVFLLSHRQGFAAVSLVLAGLVVSLYAGALAGLLTLVEDRYLAGLLIWGAGSLSQQSWDPAIGLATRAALLLPLVFLLVRPLQLVELGEDAARGLGVPAARLRLFAIALAVALAAFVSAAVGVIGFVGLVAPTIARAAGAARVKHRLVWSAVLGGLILLLTDLLVTLLAGPFADFLPTGAVTAVLGSPILLWLLPRVSRREAPPLKPADPERARRRPGRGALAFALLALAAFAAALLLGHGPGGGFGVATGAALDAVLPFRWPRLVGSAGAGALLGLAGLLLQRLTANPMASPEVVGVSAGATFAMVLSVFLIGVAGAASVTAAALLGSLAALLLVLAVARRSGFAPERVLLAGLAVNALLDAVVVVLSATGDPRAIQLLGWLAGFTANVSPGSAVLVAVGAGLLVPLALLLQRWLALLPLGFPPAAALGVPVPAARATLLAMSGLAVALATPVIGPLSFVGLMAPNIVRRLGIQAAGAAILASAACGALVLLVADIAANALAYPLQLPTGLVASLVGAPFLLWLLQSRKAA</sequence>
<gene>
    <name evidence="1" type="primary">fhuB</name>
    <name evidence="1" type="ORF">OXU80_00385</name>
</gene>
<name>A0ACD4NPK0_9HYPH</name>
<accession>A0ACD4NPK0</accession>
<dbReference type="Proteomes" id="UP001163223">
    <property type="component" value="Chromosome"/>
</dbReference>
<evidence type="ECO:0000313" key="1">
    <source>
        <dbReference type="EMBL" id="WAJ28748.1"/>
    </source>
</evidence>
<proteinExistence type="predicted"/>
<keyword evidence="2" id="KW-1185">Reference proteome</keyword>
<reference evidence="1" key="1">
    <citation type="submission" date="2022-11" db="EMBL/GenBank/DDBJ databases">
        <title>beta-Carotene-producing bacterium, Jeongeuplla avenae sp. nov., alleviates the salt stress of Arabidopsis seedlings.</title>
        <authorList>
            <person name="Jiang L."/>
            <person name="Lee J."/>
        </authorList>
    </citation>
    <scope>NUCLEOTIDE SEQUENCE</scope>
    <source>
        <strain evidence="1">DY_R2A_6</strain>
    </source>
</reference>
<dbReference type="EMBL" id="CP113520">
    <property type="protein sequence ID" value="WAJ28748.1"/>
    <property type="molecule type" value="Genomic_DNA"/>
</dbReference>